<accession>A0ABN9L258</accession>
<keyword evidence="3" id="KW-1185">Reference proteome</keyword>
<dbReference type="Gene3D" id="1.25.10.10">
    <property type="entry name" value="Leucine-rich Repeat Variant"/>
    <property type="match status" value="1"/>
</dbReference>
<evidence type="ECO:0000313" key="2">
    <source>
        <dbReference type="EMBL" id="CAJ0931323.1"/>
    </source>
</evidence>
<name>A0ABN9L258_9NEOB</name>
<feature type="domain" description="Importin-7/11-like TPR repeats" evidence="1">
    <location>
        <begin position="26"/>
        <end position="195"/>
    </location>
</feature>
<evidence type="ECO:0000259" key="1">
    <source>
        <dbReference type="Pfam" id="PF25758"/>
    </source>
</evidence>
<feature type="non-terminal residue" evidence="2">
    <location>
        <position position="223"/>
    </location>
</feature>
<dbReference type="EMBL" id="CAUEEQ010007632">
    <property type="protein sequence ID" value="CAJ0931323.1"/>
    <property type="molecule type" value="Genomic_DNA"/>
</dbReference>
<dbReference type="InterPro" id="IPR058669">
    <property type="entry name" value="TPR_IPO7/11-like"/>
</dbReference>
<comment type="caution">
    <text evidence="2">The sequence shown here is derived from an EMBL/GenBank/DDBJ whole genome shotgun (WGS) entry which is preliminary data.</text>
</comment>
<dbReference type="InterPro" id="IPR011989">
    <property type="entry name" value="ARM-like"/>
</dbReference>
<dbReference type="PANTHER" id="PTHR10997:SF9">
    <property type="entry name" value="IMPORTIN-9"/>
    <property type="match status" value="1"/>
</dbReference>
<organism evidence="2 3">
    <name type="scientific">Ranitomeya imitator</name>
    <name type="common">mimic poison frog</name>
    <dbReference type="NCBI Taxonomy" id="111125"/>
    <lineage>
        <taxon>Eukaryota</taxon>
        <taxon>Metazoa</taxon>
        <taxon>Chordata</taxon>
        <taxon>Craniata</taxon>
        <taxon>Vertebrata</taxon>
        <taxon>Euteleostomi</taxon>
        <taxon>Amphibia</taxon>
        <taxon>Batrachia</taxon>
        <taxon>Anura</taxon>
        <taxon>Neobatrachia</taxon>
        <taxon>Hyloidea</taxon>
        <taxon>Dendrobatidae</taxon>
        <taxon>Dendrobatinae</taxon>
        <taxon>Ranitomeya</taxon>
    </lineage>
</organism>
<reference evidence="2" key="1">
    <citation type="submission" date="2023-07" db="EMBL/GenBank/DDBJ databases">
        <authorList>
            <person name="Stuckert A."/>
        </authorList>
    </citation>
    <scope>NUCLEOTIDE SEQUENCE</scope>
</reference>
<dbReference type="InterPro" id="IPR016024">
    <property type="entry name" value="ARM-type_fold"/>
</dbReference>
<dbReference type="SUPFAM" id="SSF48371">
    <property type="entry name" value="ARM repeat"/>
    <property type="match status" value="1"/>
</dbReference>
<dbReference type="Pfam" id="PF25758">
    <property type="entry name" value="TPR_IPO11"/>
    <property type="match status" value="1"/>
</dbReference>
<sequence>MVVLRQVHCLLAGHPIRIQLDNATAVPYISHLAVAQCTLRTDDNAIMQNGGECLRAYVSVALEQIAQWHDDQGHSGLWYVMQVVSQLLDPRTSEFTAAFVGRLVSTLISKAGRELGENLDQILRAILSKMQQAETLSVMQSLIMVFAHLANSQLEPLLEFLCSLPGPTGKPALEFVMSEWMSRQHLFYGQYEGKVRSCAHTKPGTGSCRMHRTQATALQVPFR</sequence>
<evidence type="ECO:0000313" key="3">
    <source>
        <dbReference type="Proteomes" id="UP001176940"/>
    </source>
</evidence>
<dbReference type="Proteomes" id="UP001176940">
    <property type="component" value="Unassembled WGS sequence"/>
</dbReference>
<dbReference type="PANTHER" id="PTHR10997">
    <property type="entry name" value="IMPORTIN-7, 8, 11"/>
    <property type="match status" value="1"/>
</dbReference>
<gene>
    <name evidence="2" type="ORF">RIMI_LOCUS4668360</name>
</gene>
<protein>
    <recommendedName>
        <fullName evidence="1">Importin-7/11-like TPR repeats domain-containing protein</fullName>
    </recommendedName>
</protein>
<proteinExistence type="predicted"/>